<evidence type="ECO:0000313" key="1">
    <source>
        <dbReference type="EMBL" id="KAA6385070.1"/>
    </source>
</evidence>
<reference evidence="1 2" key="1">
    <citation type="submission" date="2019-03" db="EMBL/GenBank/DDBJ databases">
        <title>Single cell metagenomics reveals metabolic interactions within the superorganism composed of flagellate Streblomastix strix and complex community of Bacteroidetes bacteria on its surface.</title>
        <authorList>
            <person name="Treitli S.C."/>
            <person name="Kolisko M."/>
            <person name="Husnik F."/>
            <person name="Keeling P."/>
            <person name="Hampl V."/>
        </authorList>
    </citation>
    <scope>NUCLEOTIDE SEQUENCE [LARGE SCALE GENOMIC DNA]</scope>
    <source>
        <strain evidence="1">ST1C</strain>
    </source>
</reference>
<sequence>MLVRNNAAQYMIEYPDLFEEHFVNGEKDEDVEDDQEVQKNQKRVETLQEYSDRIRKQGKCASQLIMLATAFSQKRRIEIISLNSKTQILNDEARSEVVLAFVNNFHYMAAVKCDNI</sequence>
<protein>
    <recommendedName>
        <fullName evidence="3">OTU domain-containing protein</fullName>
    </recommendedName>
</protein>
<dbReference type="AlphaFoldDB" id="A0A5J4VRP6"/>
<evidence type="ECO:0008006" key="3">
    <source>
        <dbReference type="Google" id="ProtNLM"/>
    </source>
</evidence>
<dbReference type="SUPFAM" id="SSF54001">
    <property type="entry name" value="Cysteine proteinases"/>
    <property type="match status" value="1"/>
</dbReference>
<organism evidence="1 2">
    <name type="scientific">Streblomastix strix</name>
    <dbReference type="NCBI Taxonomy" id="222440"/>
    <lineage>
        <taxon>Eukaryota</taxon>
        <taxon>Metamonada</taxon>
        <taxon>Preaxostyla</taxon>
        <taxon>Oxymonadida</taxon>
        <taxon>Streblomastigidae</taxon>
        <taxon>Streblomastix</taxon>
    </lineage>
</organism>
<comment type="caution">
    <text evidence="1">The sequence shown here is derived from an EMBL/GenBank/DDBJ whole genome shotgun (WGS) entry which is preliminary data.</text>
</comment>
<accession>A0A5J4VRP6</accession>
<gene>
    <name evidence="1" type="ORF">EZS28_019402</name>
</gene>
<dbReference type="InterPro" id="IPR038765">
    <property type="entry name" value="Papain-like_cys_pep_sf"/>
</dbReference>
<dbReference type="EMBL" id="SNRW01005440">
    <property type="protein sequence ID" value="KAA6385070.1"/>
    <property type="molecule type" value="Genomic_DNA"/>
</dbReference>
<dbReference type="Gene3D" id="3.90.70.80">
    <property type="match status" value="1"/>
</dbReference>
<evidence type="ECO:0000313" key="2">
    <source>
        <dbReference type="Proteomes" id="UP000324800"/>
    </source>
</evidence>
<dbReference type="Proteomes" id="UP000324800">
    <property type="component" value="Unassembled WGS sequence"/>
</dbReference>
<name>A0A5J4VRP6_9EUKA</name>
<proteinExistence type="predicted"/>